<dbReference type="GO" id="GO:0000155">
    <property type="term" value="F:phosphorelay sensor kinase activity"/>
    <property type="evidence" value="ECO:0007669"/>
    <property type="project" value="InterPro"/>
</dbReference>
<keyword evidence="5" id="KW-0808">Transferase</keyword>
<keyword evidence="3" id="KW-0597">Phosphoprotein</keyword>
<dbReference type="Pfam" id="PF01590">
    <property type="entry name" value="GAF"/>
    <property type="match status" value="1"/>
</dbReference>
<dbReference type="InterPro" id="IPR029016">
    <property type="entry name" value="GAF-like_dom_sf"/>
</dbReference>
<dbReference type="PANTHER" id="PTHR43065:SF42">
    <property type="entry name" value="TWO-COMPONENT SENSOR PPRA"/>
    <property type="match status" value="1"/>
</dbReference>
<feature type="domain" description="Histidine kinase" evidence="4">
    <location>
        <begin position="216"/>
        <end position="426"/>
    </location>
</feature>
<gene>
    <name evidence="5" type="ORF">C1280_19630</name>
</gene>
<dbReference type="InterPro" id="IPR003661">
    <property type="entry name" value="HisK_dim/P_dom"/>
</dbReference>
<evidence type="ECO:0000259" key="4">
    <source>
        <dbReference type="PROSITE" id="PS50109"/>
    </source>
</evidence>
<dbReference type="InterPro" id="IPR036097">
    <property type="entry name" value="HisK_dim/P_sf"/>
</dbReference>
<evidence type="ECO:0000256" key="2">
    <source>
        <dbReference type="ARBA" id="ARBA00012438"/>
    </source>
</evidence>
<proteinExistence type="predicted"/>
<dbReference type="KEGG" id="gog:C1280_19630"/>
<dbReference type="SUPFAM" id="SSF55781">
    <property type="entry name" value="GAF domain-like"/>
    <property type="match status" value="1"/>
</dbReference>
<evidence type="ECO:0000256" key="1">
    <source>
        <dbReference type="ARBA" id="ARBA00000085"/>
    </source>
</evidence>
<accession>A0A2Z3H5P2</accession>
<dbReference type="Gene3D" id="3.30.450.40">
    <property type="match status" value="1"/>
</dbReference>
<dbReference type="SMART" id="SM00387">
    <property type="entry name" value="HATPase_c"/>
    <property type="match status" value="1"/>
</dbReference>
<dbReference type="Pfam" id="PF02518">
    <property type="entry name" value="HATPase_c"/>
    <property type="match status" value="1"/>
</dbReference>
<dbReference type="Gene3D" id="1.10.287.130">
    <property type="match status" value="1"/>
</dbReference>
<dbReference type="CDD" id="cd00082">
    <property type="entry name" value="HisKA"/>
    <property type="match status" value="1"/>
</dbReference>
<protein>
    <recommendedName>
        <fullName evidence="2">histidine kinase</fullName>
        <ecNumber evidence="2">2.7.13.3</ecNumber>
    </recommendedName>
</protein>
<reference evidence="5 6" key="1">
    <citation type="submission" date="2018-01" db="EMBL/GenBank/DDBJ databases">
        <title>G. obscuriglobus.</title>
        <authorList>
            <person name="Franke J."/>
            <person name="Blomberg W."/>
            <person name="Selmecki A."/>
        </authorList>
    </citation>
    <scope>NUCLEOTIDE SEQUENCE [LARGE SCALE GENOMIC DNA]</scope>
    <source>
        <strain evidence="5 6">DSM 5831</strain>
    </source>
</reference>
<dbReference type="PANTHER" id="PTHR43065">
    <property type="entry name" value="SENSOR HISTIDINE KINASE"/>
    <property type="match status" value="1"/>
</dbReference>
<dbReference type="InterPro" id="IPR036890">
    <property type="entry name" value="HATPase_C_sf"/>
</dbReference>
<organism evidence="5 6">
    <name type="scientific">Gemmata obscuriglobus</name>
    <dbReference type="NCBI Taxonomy" id="114"/>
    <lineage>
        <taxon>Bacteria</taxon>
        <taxon>Pseudomonadati</taxon>
        <taxon>Planctomycetota</taxon>
        <taxon>Planctomycetia</taxon>
        <taxon>Gemmatales</taxon>
        <taxon>Gemmataceae</taxon>
        <taxon>Gemmata</taxon>
    </lineage>
</organism>
<dbReference type="PROSITE" id="PS50109">
    <property type="entry name" value="HIS_KIN"/>
    <property type="match status" value="1"/>
</dbReference>
<name>A0A2Z3H5P2_9BACT</name>
<dbReference type="SUPFAM" id="SSF55874">
    <property type="entry name" value="ATPase domain of HSP90 chaperone/DNA topoisomerase II/histidine kinase"/>
    <property type="match status" value="1"/>
</dbReference>
<evidence type="ECO:0000313" key="5">
    <source>
        <dbReference type="EMBL" id="AWM38977.1"/>
    </source>
</evidence>
<dbReference type="Pfam" id="PF00512">
    <property type="entry name" value="HisKA"/>
    <property type="match status" value="1"/>
</dbReference>
<evidence type="ECO:0000256" key="3">
    <source>
        <dbReference type="ARBA" id="ARBA00022553"/>
    </source>
</evidence>
<dbReference type="RefSeq" id="WP_010040362.1">
    <property type="nucleotide sequence ID" value="NZ_CP025958.1"/>
</dbReference>
<dbReference type="InterPro" id="IPR005467">
    <property type="entry name" value="His_kinase_dom"/>
</dbReference>
<dbReference type="SUPFAM" id="SSF47384">
    <property type="entry name" value="Homodimeric domain of signal transducing histidine kinase"/>
    <property type="match status" value="1"/>
</dbReference>
<dbReference type="SMART" id="SM00388">
    <property type="entry name" value="HisKA"/>
    <property type="match status" value="1"/>
</dbReference>
<dbReference type="PRINTS" id="PR00344">
    <property type="entry name" value="BCTRLSENSOR"/>
</dbReference>
<dbReference type="EMBL" id="CP025958">
    <property type="protein sequence ID" value="AWM38977.1"/>
    <property type="molecule type" value="Genomic_DNA"/>
</dbReference>
<dbReference type="OrthoDB" id="260274at2"/>
<sequence>MSHSALVDAVHALARCRDHAAILTVVTHYVRRLVGADGATFALLADGECRYLEEDAVAPLWKGRRFRAGCCIGGWVAAHKLPAVIPDVFADPRIPHGSYRATFVKSLAVVAVRPDDPLGTIGAYWGTEHHATPDQVETLQALADAAAVAWTNAALIGDLSAARDRAEARATENARLLTERTAQLEVQARAEAERDRLRELLQRSRKMDALGRMVAGVAHDFNNLLTVIIGFGEVIQASAAGTPTQDLAAHVVEAGLRGQALTGQLLRFARAQPFTPEPLDLNRVVADAQPLVARLVGRGVRVTLEPTADLPPVSADPVQIGQVLLNLASNARDAMPDGGRLTLATVPGSLPDGAPAVCLRVSDTGCGMTDDVRTRLFEPFFTTKETGTGLGMSIVADVVARHGGAISMETAPGSGTTFRICLPVCSGQSPPPSAY</sequence>
<dbReference type="Gene3D" id="3.30.565.10">
    <property type="entry name" value="Histidine kinase-like ATPase, C-terminal domain"/>
    <property type="match status" value="1"/>
</dbReference>
<dbReference type="Proteomes" id="UP000245802">
    <property type="component" value="Chromosome"/>
</dbReference>
<dbReference type="InterPro" id="IPR003018">
    <property type="entry name" value="GAF"/>
</dbReference>
<dbReference type="InterPro" id="IPR003594">
    <property type="entry name" value="HATPase_dom"/>
</dbReference>
<keyword evidence="5" id="KW-0418">Kinase</keyword>
<dbReference type="AlphaFoldDB" id="A0A2Z3H5P2"/>
<dbReference type="SMART" id="SM00065">
    <property type="entry name" value="GAF"/>
    <property type="match status" value="1"/>
</dbReference>
<dbReference type="InterPro" id="IPR004358">
    <property type="entry name" value="Sig_transdc_His_kin-like_C"/>
</dbReference>
<comment type="catalytic activity">
    <reaction evidence="1">
        <text>ATP + protein L-histidine = ADP + protein N-phospho-L-histidine.</text>
        <dbReference type="EC" id="2.7.13.3"/>
    </reaction>
</comment>
<evidence type="ECO:0000313" key="6">
    <source>
        <dbReference type="Proteomes" id="UP000245802"/>
    </source>
</evidence>
<keyword evidence="6" id="KW-1185">Reference proteome</keyword>
<dbReference type="EC" id="2.7.13.3" evidence="2"/>